<dbReference type="RefSeq" id="WP_152158501.1">
    <property type="nucleotide sequence ID" value="NZ_WEHX01000045.1"/>
</dbReference>
<name>A0A6I1EIF0_9BURK</name>
<evidence type="ECO:0000256" key="1">
    <source>
        <dbReference type="ARBA" id="ARBA00001946"/>
    </source>
</evidence>
<dbReference type="InterPro" id="IPR000086">
    <property type="entry name" value="NUDIX_hydrolase_dom"/>
</dbReference>
<dbReference type="SUPFAM" id="SSF55811">
    <property type="entry name" value="Nudix"/>
    <property type="match status" value="1"/>
</dbReference>
<reference evidence="4 5" key="1">
    <citation type="submission" date="2019-10" db="EMBL/GenBank/DDBJ databases">
        <title>Genome diversity of Sutterella seckii.</title>
        <authorList>
            <person name="Chaplin A.V."/>
            <person name="Sokolova S.R."/>
            <person name="Mosin K.A."/>
            <person name="Ivanova E.L."/>
            <person name="Kochetkova T.O."/>
            <person name="Goltsov A.Y."/>
            <person name="Trofimov D.Y."/>
            <person name="Efimov B.A."/>
        </authorList>
    </citation>
    <scope>NUCLEOTIDE SEQUENCE [LARGE SCALE GENOMIC DNA]</scope>
    <source>
        <strain evidence="4 5">ASD393</strain>
    </source>
</reference>
<dbReference type="AlphaFoldDB" id="A0A6I1EIF0"/>
<dbReference type="Pfam" id="PF00293">
    <property type="entry name" value="NUDIX"/>
    <property type="match status" value="1"/>
</dbReference>
<dbReference type="InterPro" id="IPR015797">
    <property type="entry name" value="NUDIX_hydrolase-like_dom_sf"/>
</dbReference>
<dbReference type="PROSITE" id="PS00893">
    <property type="entry name" value="NUDIX_BOX"/>
    <property type="match status" value="1"/>
</dbReference>
<evidence type="ECO:0000313" key="4">
    <source>
        <dbReference type="EMBL" id="KAB7658609.1"/>
    </source>
</evidence>
<evidence type="ECO:0000256" key="2">
    <source>
        <dbReference type="ARBA" id="ARBA00022801"/>
    </source>
</evidence>
<evidence type="ECO:0000313" key="5">
    <source>
        <dbReference type="Proteomes" id="UP000430564"/>
    </source>
</evidence>
<comment type="caution">
    <text evidence="4">The sequence shown here is derived from an EMBL/GenBank/DDBJ whole genome shotgun (WGS) entry which is preliminary data.</text>
</comment>
<evidence type="ECO:0000259" key="3">
    <source>
        <dbReference type="PROSITE" id="PS51462"/>
    </source>
</evidence>
<dbReference type="OrthoDB" id="5621792at2"/>
<protein>
    <submittedName>
        <fullName evidence="4">NUDIX domain-containing protein</fullName>
    </submittedName>
</protein>
<dbReference type="PROSITE" id="PS51462">
    <property type="entry name" value="NUDIX"/>
    <property type="match status" value="1"/>
</dbReference>
<dbReference type="Proteomes" id="UP000430564">
    <property type="component" value="Unassembled WGS sequence"/>
</dbReference>
<gene>
    <name evidence="4" type="ORF">GBM95_07300</name>
</gene>
<keyword evidence="2" id="KW-0378">Hydrolase</keyword>
<dbReference type="InterPro" id="IPR020084">
    <property type="entry name" value="NUDIX_hydrolase_CS"/>
</dbReference>
<comment type="cofactor">
    <cofactor evidence="1">
        <name>Mg(2+)</name>
        <dbReference type="ChEBI" id="CHEBI:18420"/>
    </cofactor>
</comment>
<sequence length="281" mass="30451">MMKSDAGDAFTLPQASGFKARLEALYQALKAGFSMSDAGLVSVFWEGTLIGRTRPEFAEKIGALKGASLSLNCLTLPSGDLTEFGFAMRDKGLSQGWRGEKLDLVPLDKPEAAPVGTLERALYRPFGARTSAVHLAGRIRNPRDERDPVFLLGKRSIKKLVGPGLWDGLTAGMIQAGEAPLEALARESQEEAGLTACDPVKAEFLACDHISRPVRGGWMHEVSYAYATLLPEGFMPEPVDGEVDHFECVSAEEALKRIEENLMMKEAAMTLLLSIRKLLGG</sequence>
<proteinExistence type="predicted"/>
<dbReference type="Gene3D" id="3.90.79.10">
    <property type="entry name" value="Nucleoside Triphosphate Pyrophosphohydrolase"/>
    <property type="match status" value="1"/>
</dbReference>
<dbReference type="GO" id="GO:0016787">
    <property type="term" value="F:hydrolase activity"/>
    <property type="evidence" value="ECO:0007669"/>
    <property type="project" value="UniProtKB-KW"/>
</dbReference>
<feature type="domain" description="Nudix hydrolase" evidence="3">
    <location>
        <begin position="128"/>
        <end position="275"/>
    </location>
</feature>
<accession>A0A6I1EIF0</accession>
<organism evidence="4 5">
    <name type="scientific">Sutterella seckii</name>
    <dbReference type="NCBI Taxonomy" id="1944635"/>
    <lineage>
        <taxon>Bacteria</taxon>
        <taxon>Pseudomonadati</taxon>
        <taxon>Pseudomonadota</taxon>
        <taxon>Betaproteobacteria</taxon>
        <taxon>Burkholderiales</taxon>
        <taxon>Sutterellaceae</taxon>
        <taxon>Sutterella</taxon>
    </lineage>
</organism>
<dbReference type="EMBL" id="WEHX01000045">
    <property type="protein sequence ID" value="KAB7658609.1"/>
    <property type="molecule type" value="Genomic_DNA"/>
</dbReference>